<accession>A0A314XNI1</accession>
<dbReference type="Proteomes" id="UP000250321">
    <property type="component" value="Unassembled WGS sequence"/>
</dbReference>
<dbReference type="PANTHER" id="PTHR35546:SF130">
    <property type="entry name" value="EXPRESSED PROTEIN"/>
    <property type="match status" value="1"/>
</dbReference>
<evidence type="ECO:0000313" key="1">
    <source>
        <dbReference type="EMBL" id="PQP96144.1"/>
    </source>
</evidence>
<dbReference type="InterPro" id="IPR055290">
    <property type="entry name" value="At3g26010-like"/>
</dbReference>
<dbReference type="PANTHER" id="PTHR35546">
    <property type="entry name" value="F-BOX PROTEIN INTERACTION DOMAIN PROTEIN-RELATED"/>
    <property type="match status" value="1"/>
</dbReference>
<keyword evidence="2" id="KW-1185">Reference proteome</keyword>
<organism evidence="1 2">
    <name type="scientific">Prunus yedoensis var. nudiflora</name>
    <dbReference type="NCBI Taxonomy" id="2094558"/>
    <lineage>
        <taxon>Eukaryota</taxon>
        <taxon>Viridiplantae</taxon>
        <taxon>Streptophyta</taxon>
        <taxon>Embryophyta</taxon>
        <taxon>Tracheophyta</taxon>
        <taxon>Spermatophyta</taxon>
        <taxon>Magnoliopsida</taxon>
        <taxon>eudicotyledons</taxon>
        <taxon>Gunneridae</taxon>
        <taxon>Pentapetalae</taxon>
        <taxon>rosids</taxon>
        <taxon>fabids</taxon>
        <taxon>Rosales</taxon>
        <taxon>Rosaceae</taxon>
        <taxon>Amygdaloideae</taxon>
        <taxon>Amygdaleae</taxon>
        <taxon>Prunus</taxon>
    </lineage>
</organism>
<sequence>MMMMTLILEIENKNLTGTEAVALSPQSFCLNGLSADAGVAHNGMLYWRGQDFIFGLDPFSNDNPNTSSSMITDDTVDHHTFHCRFIGKPDEERRAHFDFLGVCRGRLRMCLLFPYTTPDGGHHDGVSIWELKDDDLDHEANNKWCLVHKVYTDQIVSETPLMSRYKNVGCWEKTIMVQDFDPNNEDVLYLQLCNRQVMYDLHTRTLEVVMLWPYRAIVCPGKRVFTFVIPWWPTLQHQYAYASPS</sequence>
<proteinExistence type="predicted"/>
<evidence type="ECO:0008006" key="3">
    <source>
        <dbReference type="Google" id="ProtNLM"/>
    </source>
</evidence>
<evidence type="ECO:0000313" key="2">
    <source>
        <dbReference type="Proteomes" id="UP000250321"/>
    </source>
</evidence>
<dbReference type="STRING" id="2094558.A0A314XNI1"/>
<dbReference type="AlphaFoldDB" id="A0A314XNI1"/>
<name>A0A314XNI1_PRUYE</name>
<comment type="caution">
    <text evidence="1">The sequence shown here is derived from an EMBL/GenBank/DDBJ whole genome shotgun (WGS) entry which is preliminary data.</text>
</comment>
<dbReference type="OrthoDB" id="1836671at2759"/>
<gene>
    <name evidence="1" type="ORF">Pyn_37898</name>
</gene>
<reference evidence="1 2" key="1">
    <citation type="submission" date="2018-02" db="EMBL/GenBank/DDBJ databases">
        <title>Draft genome of wild Prunus yedoensis var. nudiflora.</title>
        <authorList>
            <person name="Baek S."/>
            <person name="Kim J.-H."/>
            <person name="Choi K."/>
            <person name="Kim G.-B."/>
            <person name="Cho A."/>
            <person name="Jang H."/>
            <person name="Shin C.-H."/>
            <person name="Yu H.-J."/>
            <person name="Mun J.-H."/>
        </authorList>
    </citation>
    <scope>NUCLEOTIDE SEQUENCE [LARGE SCALE GENOMIC DNA]</scope>
    <source>
        <strain evidence="2">cv. Jeju island</strain>
        <tissue evidence="1">Leaf</tissue>
    </source>
</reference>
<protein>
    <recommendedName>
        <fullName evidence="3">F-box protein</fullName>
    </recommendedName>
</protein>
<dbReference type="EMBL" id="PJQY01002147">
    <property type="protein sequence ID" value="PQP96144.1"/>
    <property type="molecule type" value="Genomic_DNA"/>
</dbReference>